<protein>
    <submittedName>
        <fullName evidence="2">Uncharacterized protein</fullName>
    </submittedName>
</protein>
<proteinExistence type="predicted"/>
<feature type="compositionally biased region" description="Basic and acidic residues" evidence="1">
    <location>
        <begin position="201"/>
        <end position="219"/>
    </location>
</feature>
<dbReference type="EMBL" id="MU853412">
    <property type="protein sequence ID" value="KAK4133308.1"/>
    <property type="molecule type" value="Genomic_DNA"/>
</dbReference>
<dbReference type="AlphaFoldDB" id="A0AAN6UHV7"/>
<evidence type="ECO:0000313" key="2">
    <source>
        <dbReference type="EMBL" id="KAK4133308.1"/>
    </source>
</evidence>
<reference evidence="2" key="2">
    <citation type="submission" date="2023-05" db="EMBL/GenBank/DDBJ databases">
        <authorList>
            <consortium name="Lawrence Berkeley National Laboratory"/>
            <person name="Steindorff A."/>
            <person name="Hensen N."/>
            <person name="Bonometti L."/>
            <person name="Westerberg I."/>
            <person name="Brannstrom I.O."/>
            <person name="Guillou S."/>
            <person name="Cros-Aarteil S."/>
            <person name="Calhoun S."/>
            <person name="Haridas S."/>
            <person name="Kuo A."/>
            <person name="Mondo S."/>
            <person name="Pangilinan J."/>
            <person name="Riley R."/>
            <person name="Labutti K."/>
            <person name="Andreopoulos B."/>
            <person name="Lipzen A."/>
            <person name="Chen C."/>
            <person name="Yanf M."/>
            <person name="Daum C."/>
            <person name="Ng V."/>
            <person name="Clum A."/>
            <person name="Ohm R."/>
            <person name="Martin F."/>
            <person name="Silar P."/>
            <person name="Natvig D."/>
            <person name="Lalanne C."/>
            <person name="Gautier V."/>
            <person name="Ament-Velasquez S.L."/>
            <person name="Kruys A."/>
            <person name="Hutchinson M.I."/>
            <person name="Powell A.J."/>
            <person name="Barry K."/>
            <person name="Miller A.N."/>
            <person name="Grigoriev I.V."/>
            <person name="Debuchy R."/>
            <person name="Gladieux P."/>
            <person name="Thoren M.H."/>
            <person name="Johannesson H."/>
        </authorList>
    </citation>
    <scope>NUCLEOTIDE SEQUENCE</scope>
    <source>
        <strain evidence="2">CBS 123565</strain>
    </source>
</reference>
<evidence type="ECO:0000256" key="1">
    <source>
        <dbReference type="SAM" id="MobiDB-lite"/>
    </source>
</evidence>
<organism evidence="2 3">
    <name type="scientific">Trichocladium antarcticum</name>
    <dbReference type="NCBI Taxonomy" id="1450529"/>
    <lineage>
        <taxon>Eukaryota</taxon>
        <taxon>Fungi</taxon>
        <taxon>Dikarya</taxon>
        <taxon>Ascomycota</taxon>
        <taxon>Pezizomycotina</taxon>
        <taxon>Sordariomycetes</taxon>
        <taxon>Sordariomycetidae</taxon>
        <taxon>Sordariales</taxon>
        <taxon>Chaetomiaceae</taxon>
        <taxon>Trichocladium</taxon>
    </lineage>
</organism>
<dbReference type="Proteomes" id="UP001304895">
    <property type="component" value="Unassembled WGS sequence"/>
</dbReference>
<reference evidence="2" key="1">
    <citation type="journal article" date="2023" name="Mol. Phylogenet. Evol.">
        <title>Genome-scale phylogeny and comparative genomics of the fungal order Sordariales.</title>
        <authorList>
            <person name="Hensen N."/>
            <person name="Bonometti L."/>
            <person name="Westerberg I."/>
            <person name="Brannstrom I.O."/>
            <person name="Guillou S."/>
            <person name="Cros-Aarteil S."/>
            <person name="Calhoun S."/>
            <person name="Haridas S."/>
            <person name="Kuo A."/>
            <person name="Mondo S."/>
            <person name="Pangilinan J."/>
            <person name="Riley R."/>
            <person name="LaButti K."/>
            <person name="Andreopoulos B."/>
            <person name="Lipzen A."/>
            <person name="Chen C."/>
            <person name="Yan M."/>
            <person name="Daum C."/>
            <person name="Ng V."/>
            <person name="Clum A."/>
            <person name="Steindorff A."/>
            <person name="Ohm R.A."/>
            <person name="Martin F."/>
            <person name="Silar P."/>
            <person name="Natvig D.O."/>
            <person name="Lalanne C."/>
            <person name="Gautier V."/>
            <person name="Ament-Velasquez S.L."/>
            <person name="Kruys A."/>
            <person name="Hutchinson M.I."/>
            <person name="Powell A.J."/>
            <person name="Barry K."/>
            <person name="Miller A.N."/>
            <person name="Grigoriev I.V."/>
            <person name="Debuchy R."/>
            <person name="Gladieux P."/>
            <person name="Hiltunen Thoren M."/>
            <person name="Johannesson H."/>
        </authorList>
    </citation>
    <scope>NUCLEOTIDE SEQUENCE</scope>
    <source>
        <strain evidence="2">CBS 123565</strain>
    </source>
</reference>
<accession>A0AAN6UHV7</accession>
<keyword evidence="3" id="KW-1185">Reference proteome</keyword>
<name>A0AAN6UHV7_9PEZI</name>
<sequence length="225" mass="25043">MDGQGLVWTLGGLQESRLGILLWVACRHSGTLALAHPPVASPNVPAPPIQNCAVPCHARCFSPSSPIEQPRCSTPRSRKKRLSSSLLVRSVYHLLSEFKLSYYLYLCSLSSNLPVFHVSNDCLPVCLGHFPSSRGIHLQPATKDNRANRRTPFPSRATLFKTQTTQTFAGRETSQLCASLVEAIHPFEAPPDLRFSNQPDPNKESAARRRKRRGEELPIKTHTQR</sequence>
<feature type="region of interest" description="Disordered" evidence="1">
    <location>
        <begin position="189"/>
        <end position="225"/>
    </location>
</feature>
<gene>
    <name evidence="2" type="ORF">BT67DRAFT_46453</name>
</gene>
<evidence type="ECO:0000313" key="3">
    <source>
        <dbReference type="Proteomes" id="UP001304895"/>
    </source>
</evidence>
<comment type="caution">
    <text evidence="2">The sequence shown here is derived from an EMBL/GenBank/DDBJ whole genome shotgun (WGS) entry which is preliminary data.</text>
</comment>